<reference evidence="1" key="1">
    <citation type="journal article" date="2023" name="Mol. Phylogenet. Evol.">
        <title>Genome-scale phylogeny and comparative genomics of the fungal order Sordariales.</title>
        <authorList>
            <person name="Hensen N."/>
            <person name="Bonometti L."/>
            <person name="Westerberg I."/>
            <person name="Brannstrom I.O."/>
            <person name="Guillou S."/>
            <person name="Cros-Aarteil S."/>
            <person name="Calhoun S."/>
            <person name="Haridas S."/>
            <person name="Kuo A."/>
            <person name="Mondo S."/>
            <person name="Pangilinan J."/>
            <person name="Riley R."/>
            <person name="LaButti K."/>
            <person name="Andreopoulos B."/>
            <person name="Lipzen A."/>
            <person name="Chen C."/>
            <person name="Yan M."/>
            <person name="Daum C."/>
            <person name="Ng V."/>
            <person name="Clum A."/>
            <person name="Steindorff A."/>
            <person name="Ohm R.A."/>
            <person name="Martin F."/>
            <person name="Silar P."/>
            <person name="Natvig D.O."/>
            <person name="Lalanne C."/>
            <person name="Gautier V."/>
            <person name="Ament-Velasquez S.L."/>
            <person name="Kruys A."/>
            <person name="Hutchinson M.I."/>
            <person name="Powell A.J."/>
            <person name="Barry K."/>
            <person name="Miller A.N."/>
            <person name="Grigoriev I.V."/>
            <person name="Debuchy R."/>
            <person name="Gladieux P."/>
            <person name="Hiltunen Thoren M."/>
            <person name="Johannesson H."/>
        </authorList>
    </citation>
    <scope>NUCLEOTIDE SEQUENCE</scope>
    <source>
        <strain evidence="1">CBS 757.83</strain>
    </source>
</reference>
<dbReference type="Proteomes" id="UP001305647">
    <property type="component" value="Unassembled WGS sequence"/>
</dbReference>
<protein>
    <submittedName>
        <fullName evidence="1">Uncharacterized protein</fullName>
    </submittedName>
</protein>
<keyword evidence="2" id="KW-1185">Reference proteome</keyword>
<evidence type="ECO:0000313" key="2">
    <source>
        <dbReference type="Proteomes" id="UP001305647"/>
    </source>
</evidence>
<accession>A0AAN6PWR5</accession>
<evidence type="ECO:0000313" key="1">
    <source>
        <dbReference type="EMBL" id="KAK4096766.1"/>
    </source>
</evidence>
<dbReference type="AlphaFoldDB" id="A0AAN6PWR5"/>
<gene>
    <name evidence="1" type="ORF">N658DRAFT_489702</name>
</gene>
<proteinExistence type="predicted"/>
<reference evidence="1" key="2">
    <citation type="submission" date="2023-05" db="EMBL/GenBank/DDBJ databases">
        <authorList>
            <consortium name="Lawrence Berkeley National Laboratory"/>
            <person name="Steindorff A."/>
            <person name="Hensen N."/>
            <person name="Bonometti L."/>
            <person name="Westerberg I."/>
            <person name="Brannstrom I.O."/>
            <person name="Guillou S."/>
            <person name="Cros-Aarteil S."/>
            <person name="Calhoun S."/>
            <person name="Haridas S."/>
            <person name="Kuo A."/>
            <person name="Mondo S."/>
            <person name="Pangilinan J."/>
            <person name="Riley R."/>
            <person name="Labutti K."/>
            <person name="Andreopoulos B."/>
            <person name="Lipzen A."/>
            <person name="Chen C."/>
            <person name="Yanf M."/>
            <person name="Daum C."/>
            <person name="Ng V."/>
            <person name="Clum A."/>
            <person name="Ohm R."/>
            <person name="Martin F."/>
            <person name="Silar P."/>
            <person name="Natvig D."/>
            <person name="Lalanne C."/>
            <person name="Gautier V."/>
            <person name="Ament-Velasquez S.L."/>
            <person name="Kruys A."/>
            <person name="Hutchinson M.I."/>
            <person name="Powell A.J."/>
            <person name="Barry K."/>
            <person name="Miller A.N."/>
            <person name="Grigoriev I.V."/>
            <person name="Debuchy R."/>
            <person name="Gladieux P."/>
            <person name="Thoren M.H."/>
            <person name="Johannesson H."/>
        </authorList>
    </citation>
    <scope>NUCLEOTIDE SEQUENCE</scope>
    <source>
        <strain evidence="1">CBS 757.83</strain>
    </source>
</reference>
<comment type="caution">
    <text evidence="1">The sequence shown here is derived from an EMBL/GenBank/DDBJ whole genome shotgun (WGS) entry which is preliminary data.</text>
</comment>
<name>A0AAN6PWR5_9PEZI</name>
<organism evidence="1 2">
    <name type="scientific">Parathielavia hyrcaniae</name>
    <dbReference type="NCBI Taxonomy" id="113614"/>
    <lineage>
        <taxon>Eukaryota</taxon>
        <taxon>Fungi</taxon>
        <taxon>Dikarya</taxon>
        <taxon>Ascomycota</taxon>
        <taxon>Pezizomycotina</taxon>
        <taxon>Sordariomycetes</taxon>
        <taxon>Sordariomycetidae</taxon>
        <taxon>Sordariales</taxon>
        <taxon>Chaetomiaceae</taxon>
        <taxon>Parathielavia</taxon>
    </lineage>
</organism>
<dbReference type="EMBL" id="MU863697">
    <property type="protein sequence ID" value="KAK4096766.1"/>
    <property type="molecule type" value="Genomic_DNA"/>
</dbReference>
<sequence>MAEGIGSETIQRRISTVIGSDFACSTQRSIQQRHPPFPFFLWWYNARVNFDDINPAERSPEGARAQDVFRGQADCTVARYRSNVKKVVMRKLMNTKMVKKERKLPTAVAWATKWLCIPAKGGLAYMWSLHNKHRCRDTDMTENGARGGAYFSYKNTSSLC</sequence>